<comment type="catalytic activity">
    <reaction evidence="5">
        <text>L-glutamate + NADP(+) + H2O = 2-oxoglutarate + NH4(+) + NADPH + H(+)</text>
        <dbReference type="Rhea" id="RHEA:11612"/>
        <dbReference type="ChEBI" id="CHEBI:15377"/>
        <dbReference type="ChEBI" id="CHEBI:15378"/>
        <dbReference type="ChEBI" id="CHEBI:16810"/>
        <dbReference type="ChEBI" id="CHEBI:28938"/>
        <dbReference type="ChEBI" id="CHEBI:29985"/>
        <dbReference type="ChEBI" id="CHEBI:57783"/>
        <dbReference type="ChEBI" id="CHEBI:58349"/>
        <dbReference type="EC" id="1.4.1.4"/>
    </reaction>
</comment>
<accession>A0A5E7NX43</accession>
<evidence type="ECO:0000313" key="13">
    <source>
        <dbReference type="Proteomes" id="UP000377224"/>
    </source>
</evidence>
<evidence type="ECO:0000256" key="9">
    <source>
        <dbReference type="PIRSR" id="PIRSR000185-3"/>
    </source>
</evidence>
<evidence type="ECO:0000256" key="2">
    <source>
        <dbReference type="ARBA" id="ARBA00006382"/>
    </source>
</evidence>
<dbReference type="Gene3D" id="1.10.285.10">
    <property type="entry name" value="Glutamate Dehydrogenase, chain A, domain 3"/>
    <property type="match status" value="2"/>
</dbReference>
<dbReference type="SUPFAM" id="SSF51735">
    <property type="entry name" value="NAD(P)-binding Rossmann-fold domains"/>
    <property type="match status" value="1"/>
</dbReference>
<dbReference type="PIRSF" id="PIRSF000185">
    <property type="entry name" value="Glu_DH"/>
    <property type="match status" value="1"/>
</dbReference>
<feature type="binding site" evidence="8">
    <location>
        <position position="111"/>
    </location>
    <ligand>
        <name>substrate</name>
    </ligand>
</feature>
<feature type="active site" description="Proton donor" evidence="7">
    <location>
        <position position="126"/>
    </location>
</feature>
<evidence type="ECO:0000256" key="10">
    <source>
        <dbReference type="RuleBase" id="RU004417"/>
    </source>
</evidence>
<protein>
    <recommendedName>
        <fullName evidence="6">Glutamate dehydrogenase</fullName>
    </recommendedName>
</protein>
<gene>
    <name evidence="12" type="primary">gdhA</name>
    <name evidence="12" type="ORF">PS896_04880</name>
</gene>
<evidence type="ECO:0000256" key="5">
    <source>
        <dbReference type="ARBA" id="ARBA00048584"/>
    </source>
</evidence>
<name>A0A5E7NX43_PSEFL</name>
<evidence type="ECO:0000256" key="7">
    <source>
        <dbReference type="PIRSR" id="PIRSR000185-1"/>
    </source>
</evidence>
<dbReference type="InterPro" id="IPR006096">
    <property type="entry name" value="Glu/Leu/Phe/Val/Trp_DH_C"/>
</dbReference>
<organism evidence="12 13">
    <name type="scientific">Pseudomonas fluorescens</name>
    <dbReference type="NCBI Taxonomy" id="294"/>
    <lineage>
        <taxon>Bacteria</taxon>
        <taxon>Pseudomonadati</taxon>
        <taxon>Pseudomonadota</taxon>
        <taxon>Gammaproteobacteria</taxon>
        <taxon>Pseudomonadales</taxon>
        <taxon>Pseudomonadaceae</taxon>
        <taxon>Pseudomonas</taxon>
    </lineage>
</organism>
<dbReference type="GO" id="GO:0005829">
    <property type="term" value="C:cytosol"/>
    <property type="evidence" value="ECO:0007669"/>
    <property type="project" value="TreeGrafter"/>
</dbReference>
<dbReference type="EMBL" id="CABVIN010000008">
    <property type="protein sequence ID" value="VVP41539.1"/>
    <property type="molecule type" value="Genomic_DNA"/>
</dbReference>
<dbReference type="Pfam" id="PF02812">
    <property type="entry name" value="ELFV_dehydrog_N"/>
    <property type="match status" value="1"/>
</dbReference>
<dbReference type="InterPro" id="IPR033922">
    <property type="entry name" value="NAD_bind_Glu_DH"/>
</dbReference>
<evidence type="ECO:0000256" key="3">
    <source>
        <dbReference type="ARBA" id="ARBA00011643"/>
    </source>
</evidence>
<sequence>MIESVESFLARLKKRDPDQPEFHQAVEEVLRSLWPFLEANPHYLTSGILERICEPERAVVFRVSWVDDQGKVQVNRGFRIQMNSAIGPYKGGLRFHPSVNMGVLKFLAFEQTFKNSLTSLPMGGGKGGSDFDPKGKSDAEVMRFCQAFMSELYRHIGADVDVPAGDIGVGAREIGFLFGQYKRLSNQFTSVLTGKGMTYGGSLIRPEATGFGCVYFAEEMLKRREQTVEGKRVAISGSGNVAQYAARKVMDLGGKVISLSDSEGTLYCEAGLSEEQWLALLELKNVKRGRISELAAAFGLEFRAGQLPWSLPCDIALPCATQNELDVEAARTLLLNGCVCVAEGANMPTTLAAVDIFIEAGILFAPGKASNAGGVAVSGLEMSQNAMRLLWTAGEVDSKLHSIMQSIHHACVHYGEENGRINYVKGANIAGFVKVADAMLAQGVV</sequence>
<dbReference type="InterPro" id="IPR006097">
    <property type="entry name" value="Glu/Leu/Phe/Val/Trp_DH_dimer"/>
</dbReference>
<keyword evidence="8" id="KW-0520">NAD</keyword>
<dbReference type="AlphaFoldDB" id="A0A5E7NX43"/>
<dbReference type="SMART" id="SM00839">
    <property type="entry name" value="ELFV_dehydrog"/>
    <property type="match status" value="1"/>
</dbReference>
<dbReference type="FunFam" id="3.40.50.10860:FF:000002">
    <property type="entry name" value="Glutamate dehydrogenase"/>
    <property type="match status" value="1"/>
</dbReference>
<feature type="binding site" evidence="8">
    <location>
        <position position="240"/>
    </location>
    <ligand>
        <name>NAD(+)</name>
        <dbReference type="ChEBI" id="CHEBI:57540"/>
    </ligand>
</feature>
<feature type="binding site" evidence="8">
    <location>
        <position position="165"/>
    </location>
    <ligand>
        <name>substrate</name>
    </ligand>
</feature>
<dbReference type="CDD" id="cd05313">
    <property type="entry name" value="NAD_bind_2_Glu_DH"/>
    <property type="match status" value="1"/>
</dbReference>
<evidence type="ECO:0000259" key="11">
    <source>
        <dbReference type="SMART" id="SM00839"/>
    </source>
</evidence>
<evidence type="ECO:0000313" key="12">
    <source>
        <dbReference type="EMBL" id="VVP41539.1"/>
    </source>
</evidence>
<reference evidence="12 13" key="1">
    <citation type="submission" date="2019-09" db="EMBL/GenBank/DDBJ databases">
        <authorList>
            <person name="Chandra G."/>
            <person name="Truman W A."/>
        </authorList>
    </citation>
    <scope>NUCLEOTIDE SEQUENCE [LARGE SCALE GENOMIC DNA]</scope>
    <source>
        <strain evidence="12">PS896</strain>
    </source>
</reference>
<dbReference type="InterPro" id="IPR036291">
    <property type="entry name" value="NAD(P)-bd_dom_sf"/>
</dbReference>
<feature type="binding site" evidence="8">
    <location>
        <position position="114"/>
    </location>
    <ligand>
        <name>substrate</name>
    </ligand>
</feature>
<evidence type="ECO:0000256" key="8">
    <source>
        <dbReference type="PIRSR" id="PIRSR000185-2"/>
    </source>
</evidence>
<dbReference type="InterPro" id="IPR033524">
    <property type="entry name" value="Glu/Leu/Phe/Val_DH_AS"/>
</dbReference>
<comment type="subunit">
    <text evidence="3">Homohexamer.</text>
</comment>
<keyword evidence="8" id="KW-0547">Nucleotide-binding</keyword>
<dbReference type="NCBIfam" id="NF006929">
    <property type="entry name" value="PRK09414.1"/>
    <property type="match status" value="1"/>
</dbReference>
<dbReference type="Gene3D" id="3.40.50.720">
    <property type="entry name" value="NAD(P)-binding Rossmann-like Domain"/>
    <property type="match status" value="1"/>
</dbReference>
<dbReference type="RefSeq" id="WP_150648492.1">
    <property type="nucleotide sequence ID" value="NZ_CABVIN010000008.1"/>
</dbReference>
<dbReference type="GO" id="GO:0004354">
    <property type="term" value="F:glutamate dehydrogenase (NADP+) activity"/>
    <property type="evidence" value="ECO:0007669"/>
    <property type="project" value="UniProtKB-EC"/>
</dbReference>
<dbReference type="FunFam" id="1.10.285.10:FF:000001">
    <property type="entry name" value="Glutamate dehydrogenase"/>
    <property type="match status" value="1"/>
</dbReference>
<dbReference type="InterPro" id="IPR050724">
    <property type="entry name" value="Glu_Leu_Phe_Val_DH"/>
</dbReference>
<evidence type="ECO:0000256" key="1">
    <source>
        <dbReference type="ARBA" id="ARBA00003868"/>
    </source>
</evidence>
<dbReference type="SUPFAM" id="SSF53223">
    <property type="entry name" value="Aminoacid dehydrogenase-like, N-terminal domain"/>
    <property type="match status" value="1"/>
</dbReference>
<dbReference type="PRINTS" id="PR00082">
    <property type="entry name" value="GLFDHDRGNASE"/>
</dbReference>
<feature type="domain" description="Glutamate/phenylalanine/leucine/valine/L-tryptophan dehydrogenase C-terminal" evidence="11">
    <location>
        <begin position="202"/>
        <end position="443"/>
    </location>
</feature>
<dbReference type="InterPro" id="IPR006095">
    <property type="entry name" value="Glu/Leu/Phe/Val/Trp_DH"/>
</dbReference>
<evidence type="ECO:0000256" key="4">
    <source>
        <dbReference type="ARBA" id="ARBA00023002"/>
    </source>
</evidence>
<feature type="binding site" evidence="8">
    <location>
        <position position="90"/>
    </location>
    <ligand>
        <name>substrate</name>
    </ligand>
</feature>
<keyword evidence="4 6" id="KW-0560">Oxidoreductase</keyword>
<dbReference type="InterPro" id="IPR046346">
    <property type="entry name" value="Aminoacid_DH-like_N_sf"/>
</dbReference>
<dbReference type="FunFam" id="3.40.50.720:FF:000030">
    <property type="entry name" value="Glutamate dehydrogenase"/>
    <property type="match status" value="1"/>
</dbReference>
<feature type="binding site" evidence="8">
    <location>
        <position position="378"/>
    </location>
    <ligand>
        <name>substrate</name>
    </ligand>
</feature>
<dbReference type="InterPro" id="IPR014362">
    <property type="entry name" value="Glu_DH"/>
</dbReference>
<comment type="similarity">
    <text evidence="2 6 10">Belongs to the Glu/Leu/Phe/Val dehydrogenases family.</text>
</comment>
<proteinExistence type="inferred from homology"/>
<dbReference type="PANTHER" id="PTHR43571">
    <property type="entry name" value="NADP-SPECIFIC GLUTAMATE DEHYDROGENASE 1-RELATED"/>
    <property type="match status" value="1"/>
</dbReference>
<feature type="binding site" evidence="8">
    <location>
        <position position="209"/>
    </location>
    <ligand>
        <name>NAD(+)</name>
        <dbReference type="ChEBI" id="CHEBI:57540"/>
    </ligand>
</feature>
<dbReference type="GO" id="GO:0000166">
    <property type="term" value="F:nucleotide binding"/>
    <property type="evidence" value="ECO:0007669"/>
    <property type="project" value="UniProtKB-KW"/>
</dbReference>
<dbReference type="PROSITE" id="PS00074">
    <property type="entry name" value="GLFV_DEHYDROGENASE"/>
    <property type="match status" value="1"/>
</dbReference>
<dbReference type="Pfam" id="PF00208">
    <property type="entry name" value="ELFV_dehydrog"/>
    <property type="match status" value="1"/>
</dbReference>
<feature type="site" description="Important for catalysis" evidence="9">
    <location>
        <position position="166"/>
    </location>
</feature>
<dbReference type="Proteomes" id="UP000377224">
    <property type="component" value="Unassembled WGS sequence"/>
</dbReference>
<comment type="function">
    <text evidence="1">Catalyzes the reversible oxidative deamination of glutamate to alpha-ketoglutarate and ammonia.</text>
</comment>
<dbReference type="GO" id="GO:0006537">
    <property type="term" value="P:glutamate biosynthetic process"/>
    <property type="evidence" value="ECO:0007669"/>
    <property type="project" value="TreeGrafter"/>
</dbReference>
<dbReference type="Gene3D" id="3.40.50.10860">
    <property type="entry name" value="Leucine Dehydrogenase, chain A, domain 1"/>
    <property type="match status" value="1"/>
</dbReference>
<evidence type="ECO:0000256" key="6">
    <source>
        <dbReference type="PIRNR" id="PIRNR000185"/>
    </source>
</evidence>
<dbReference type="PANTHER" id="PTHR43571:SF1">
    <property type="entry name" value="NADP-SPECIFIC GLUTAMATE DEHYDROGENASE 1-RELATED"/>
    <property type="match status" value="1"/>
</dbReference>